<organism evidence="1 2">
    <name type="scientific">Belnapia mucosa</name>
    <dbReference type="NCBI Taxonomy" id="2804532"/>
    <lineage>
        <taxon>Bacteria</taxon>
        <taxon>Pseudomonadati</taxon>
        <taxon>Pseudomonadota</taxon>
        <taxon>Alphaproteobacteria</taxon>
        <taxon>Acetobacterales</taxon>
        <taxon>Roseomonadaceae</taxon>
        <taxon>Belnapia</taxon>
    </lineage>
</organism>
<keyword evidence="2" id="KW-1185">Reference proteome</keyword>
<dbReference type="RefSeq" id="WP_202827037.1">
    <property type="nucleotide sequence ID" value="NZ_JAEUXJ010000008.1"/>
</dbReference>
<accession>A0ABS1V6P1</accession>
<sequence>MRKTSLVLLAVAALGLGACGYRTGDRAVSGGLLGAGAGAGVAALTGGSVGTGALVGGGVGAAGGALTSGRDVNLGRPAWR</sequence>
<protein>
    <recommendedName>
        <fullName evidence="3">YMGG-like Gly-zipper domain-containing protein</fullName>
    </recommendedName>
</protein>
<dbReference type="Proteomes" id="UP000606490">
    <property type="component" value="Unassembled WGS sequence"/>
</dbReference>
<comment type="caution">
    <text evidence="1">The sequence shown here is derived from an EMBL/GenBank/DDBJ whole genome shotgun (WGS) entry which is preliminary data.</text>
</comment>
<gene>
    <name evidence="1" type="ORF">JMJ55_18285</name>
</gene>
<evidence type="ECO:0000313" key="1">
    <source>
        <dbReference type="EMBL" id="MBL6457287.1"/>
    </source>
</evidence>
<name>A0ABS1V6P1_9PROT</name>
<evidence type="ECO:0000313" key="2">
    <source>
        <dbReference type="Proteomes" id="UP000606490"/>
    </source>
</evidence>
<dbReference type="EMBL" id="JAEUXJ010000008">
    <property type="protein sequence ID" value="MBL6457287.1"/>
    <property type="molecule type" value="Genomic_DNA"/>
</dbReference>
<proteinExistence type="predicted"/>
<reference evidence="1 2" key="1">
    <citation type="submission" date="2021-01" db="EMBL/GenBank/DDBJ databases">
        <title>Belnapia mucosa sp. nov. and Belnapia arida sp. nov., isolated from the Tabernas Desert (Almeria, Spain).</title>
        <authorList>
            <person name="Molina-Menor E."/>
            <person name="Vidal-Verdu A."/>
            <person name="Calonge A."/>
            <person name="Satari L."/>
            <person name="Pereto Magraner J."/>
            <person name="Porcar Miralles M."/>
        </authorList>
    </citation>
    <scope>NUCLEOTIDE SEQUENCE [LARGE SCALE GENOMIC DNA]</scope>
    <source>
        <strain evidence="1 2">T6</strain>
    </source>
</reference>
<dbReference type="PROSITE" id="PS51257">
    <property type="entry name" value="PROKAR_LIPOPROTEIN"/>
    <property type="match status" value="1"/>
</dbReference>
<evidence type="ECO:0008006" key="3">
    <source>
        <dbReference type="Google" id="ProtNLM"/>
    </source>
</evidence>